<evidence type="ECO:0000256" key="6">
    <source>
        <dbReference type="ARBA" id="ARBA00022777"/>
    </source>
</evidence>
<keyword evidence="7" id="KW-0067">ATP-binding</keyword>
<dbReference type="Gene3D" id="3.30.450.20">
    <property type="entry name" value="PAS domain"/>
    <property type="match status" value="1"/>
</dbReference>
<evidence type="ECO:0000256" key="7">
    <source>
        <dbReference type="ARBA" id="ARBA00022840"/>
    </source>
</evidence>
<evidence type="ECO:0000256" key="2">
    <source>
        <dbReference type="ARBA" id="ARBA00012438"/>
    </source>
</evidence>
<evidence type="ECO:0000313" key="12">
    <source>
        <dbReference type="Proteomes" id="UP000788153"/>
    </source>
</evidence>
<comment type="catalytic activity">
    <reaction evidence="1">
        <text>ATP + protein L-histidine = ADP + protein N-phospho-L-histidine.</text>
        <dbReference type="EC" id="2.7.13.3"/>
    </reaction>
</comment>
<evidence type="ECO:0000259" key="9">
    <source>
        <dbReference type="SMART" id="SM00065"/>
    </source>
</evidence>
<dbReference type="Gene3D" id="3.30.565.10">
    <property type="entry name" value="Histidine kinase-like ATPase, C-terminal domain"/>
    <property type="match status" value="1"/>
</dbReference>
<dbReference type="Gene3D" id="3.30.450.40">
    <property type="match status" value="2"/>
</dbReference>
<dbReference type="InterPro" id="IPR003018">
    <property type="entry name" value="GAF"/>
</dbReference>
<dbReference type="InterPro" id="IPR013656">
    <property type="entry name" value="PAS_4"/>
</dbReference>
<dbReference type="EMBL" id="JAASQP010000001">
    <property type="protein sequence ID" value="NIJ25232.1"/>
    <property type="molecule type" value="Genomic_DNA"/>
</dbReference>
<accession>A0ABX0U8U7</accession>
<comment type="caution">
    <text evidence="11">The sequence shown here is derived from an EMBL/GenBank/DDBJ whole genome shotgun (WGS) entry which is preliminary data.</text>
</comment>
<keyword evidence="6 11" id="KW-0418">Kinase</keyword>
<dbReference type="InterPro" id="IPR029016">
    <property type="entry name" value="GAF-like_dom_sf"/>
</dbReference>
<dbReference type="GO" id="GO:0016301">
    <property type="term" value="F:kinase activity"/>
    <property type="evidence" value="ECO:0007669"/>
    <property type="project" value="UniProtKB-KW"/>
</dbReference>
<proteinExistence type="predicted"/>
<dbReference type="Pfam" id="PF08448">
    <property type="entry name" value="PAS_4"/>
    <property type="match status" value="1"/>
</dbReference>
<evidence type="ECO:0000313" key="11">
    <source>
        <dbReference type="EMBL" id="NIJ25232.1"/>
    </source>
</evidence>
<dbReference type="PANTHER" id="PTHR43102:SF2">
    <property type="entry name" value="GAF DOMAIN-CONTAINING PROTEIN"/>
    <property type="match status" value="1"/>
</dbReference>
<dbReference type="PANTHER" id="PTHR43102">
    <property type="entry name" value="SLR1143 PROTEIN"/>
    <property type="match status" value="1"/>
</dbReference>
<dbReference type="Pfam" id="PF01590">
    <property type="entry name" value="GAF"/>
    <property type="match status" value="2"/>
</dbReference>
<feature type="domain" description="GAF" evidence="9">
    <location>
        <begin position="371"/>
        <end position="520"/>
    </location>
</feature>
<evidence type="ECO:0000256" key="5">
    <source>
        <dbReference type="ARBA" id="ARBA00022741"/>
    </source>
</evidence>
<evidence type="ECO:0000256" key="1">
    <source>
        <dbReference type="ARBA" id="ARBA00000085"/>
    </source>
</evidence>
<dbReference type="SUPFAM" id="SSF55785">
    <property type="entry name" value="PYP-like sensor domain (PAS domain)"/>
    <property type="match status" value="1"/>
</dbReference>
<keyword evidence="5" id="KW-0547">Nucleotide-binding</keyword>
<dbReference type="Proteomes" id="UP000788153">
    <property type="component" value="Unassembled WGS sequence"/>
</dbReference>
<dbReference type="InterPro" id="IPR035965">
    <property type="entry name" value="PAS-like_dom_sf"/>
</dbReference>
<dbReference type="SMART" id="SM00911">
    <property type="entry name" value="HWE_HK"/>
    <property type="match status" value="1"/>
</dbReference>
<gene>
    <name evidence="11" type="ORF">FHT01_002774</name>
</gene>
<name>A0ABX0U8U7_9SPHN</name>
<feature type="region of interest" description="Disordered" evidence="8">
    <location>
        <begin position="1"/>
        <end position="29"/>
    </location>
</feature>
<protein>
    <recommendedName>
        <fullName evidence="2">histidine kinase</fullName>
        <ecNumber evidence="2">2.7.13.3</ecNumber>
    </recommendedName>
</protein>
<evidence type="ECO:0000259" key="10">
    <source>
        <dbReference type="SMART" id="SM00911"/>
    </source>
</evidence>
<dbReference type="RefSeq" id="WP_243846744.1">
    <property type="nucleotide sequence ID" value="NZ_BAAAEV010000001.1"/>
</dbReference>
<organism evidence="11 12">
    <name type="scientific">Sphingomonas japonica</name>
    <dbReference type="NCBI Taxonomy" id="511662"/>
    <lineage>
        <taxon>Bacteria</taxon>
        <taxon>Pseudomonadati</taxon>
        <taxon>Pseudomonadota</taxon>
        <taxon>Alphaproteobacteria</taxon>
        <taxon>Sphingomonadales</taxon>
        <taxon>Sphingomonadaceae</taxon>
        <taxon>Sphingomonas</taxon>
    </lineage>
</organism>
<sequence length="712" mass="77683">MTSPTRSCAAATIEDRDVDADDGKGQLLHDDDLQLAPSSLPVASDRRLGHSKAMGENSDDNGGAVLRYAILDTAPEQGFDDLTALAAQICAVPTALISLLDFDRQWFKARVGFEPHQTGLDSSVCRHVVREARTIVIPDLTADKRTRDNPLVTGAPAIRFYAGAPLATRYGVVGALCVIDTVPRPHGLSPDQLLGLERLARQTVALLEARRDALDLQELLAEQSGVEAALSVSEGRWRQLYRNMGQGFIYARVLRDADGRIFDWRYEDVNNAWGGLVGIDADEARGRTIREVMPGVEENWVTGLAEVVDTHEPVRFTQRVGSSNRWYDGTAQWVGGDDFTVIFHETTARVETVRRRDALLVLGDLIRDSVDTAEMLARAAEVVGIAVDASRATVGELDHTRERIKVDAGWALPGMPPIAGDYRFADYGRVRDQLVQGETLVIDDVETDPRTSDEPAGWQALRARSVVNVPVRDDGRTTVVLIVHREQPHAWTEDEVAFLRNAADRLEIAIARRRDEERQDVINKEISHRLKNSLSMTQAIASQTLRGDASREGLDAFAARLQSLGAAHDALMSGRWKAAALKEVLASVLDNVGVLDRCDVVGPDINLGGRATLSTSLLIHELATNAMKYGALCTNSGRVGIDWRVDDADGDGELVLEWTERGGPPAVVPTRKGFGSRLVRLGLIGTGGSAVRYEQPGLTACFRAPLSQVEQA</sequence>
<feature type="domain" description="Signal transduction histidine kinase HWE region" evidence="10">
    <location>
        <begin position="525"/>
        <end position="604"/>
    </location>
</feature>
<dbReference type="Pfam" id="PF07536">
    <property type="entry name" value="HWE_HK"/>
    <property type="match status" value="1"/>
</dbReference>
<evidence type="ECO:0000256" key="4">
    <source>
        <dbReference type="ARBA" id="ARBA00022679"/>
    </source>
</evidence>
<keyword evidence="4" id="KW-0808">Transferase</keyword>
<dbReference type="InterPro" id="IPR036890">
    <property type="entry name" value="HATPase_C_sf"/>
</dbReference>
<dbReference type="EC" id="2.7.13.3" evidence="2"/>
<keyword evidence="12" id="KW-1185">Reference proteome</keyword>
<dbReference type="InterPro" id="IPR011102">
    <property type="entry name" value="Sig_transdc_His_kinase_HWE"/>
</dbReference>
<feature type="domain" description="GAF" evidence="9">
    <location>
        <begin position="74"/>
        <end position="218"/>
    </location>
</feature>
<dbReference type="SUPFAM" id="SSF55781">
    <property type="entry name" value="GAF domain-like"/>
    <property type="match status" value="2"/>
</dbReference>
<keyword evidence="3" id="KW-0597">Phosphoprotein</keyword>
<reference evidence="11 12" key="1">
    <citation type="submission" date="2020-03" db="EMBL/GenBank/DDBJ databases">
        <title>Genomic Encyclopedia of Type Strains, Phase IV (KMG-IV): sequencing the most valuable type-strain genomes for metagenomic binning, comparative biology and taxonomic classification.</title>
        <authorList>
            <person name="Goeker M."/>
        </authorList>
    </citation>
    <scope>NUCLEOTIDE SEQUENCE [LARGE SCALE GENOMIC DNA]</scope>
    <source>
        <strain evidence="11 12">DSM 22753</strain>
    </source>
</reference>
<evidence type="ECO:0000256" key="3">
    <source>
        <dbReference type="ARBA" id="ARBA00022553"/>
    </source>
</evidence>
<dbReference type="SMART" id="SM00065">
    <property type="entry name" value="GAF"/>
    <property type="match status" value="2"/>
</dbReference>
<evidence type="ECO:0000256" key="8">
    <source>
        <dbReference type="SAM" id="MobiDB-lite"/>
    </source>
</evidence>